<comment type="caution">
    <text evidence="2">The sequence shown here is derived from an EMBL/GenBank/DDBJ whole genome shotgun (WGS) entry which is preliminary data.</text>
</comment>
<feature type="transmembrane region" description="Helical" evidence="1">
    <location>
        <begin position="550"/>
        <end position="576"/>
    </location>
</feature>
<feature type="transmembrane region" description="Helical" evidence="1">
    <location>
        <begin position="463"/>
        <end position="483"/>
    </location>
</feature>
<evidence type="ECO:0000313" key="3">
    <source>
        <dbReference type="Proteomes" id="UP000652761"/>
    </source>
</evidence>
<dbReference type="Proteomes" id="UP000652761">
    <property type="component" value="Unassembled WGS sequence"/>
</dbReference>
<keyword evidence="1" id="KW-1133">Transmembrane helix</keyword>
<name>A0A843V5S6_COLES</name>
<reference evidence="2" key="1">
    <citation type="submission" date="2017-07" db="EMBL/GenBank/DDBJ databases">
        <title>Taro Niue Genome Assembly and Annotation.</title>
        <authorList>
            <person name="Atibalentja N."/>
            <person name="Keating K."/>
            <person name="Fields C.J."/>
        </authorList>
    </citation>
    <scope>NUCLEOTIDE SEQUENCE</scope>
    <source>
        <strain evidence="2">Niue_2</strain>
        <tissue evidence="2">Leaf</tissue>
    </source>
</reference>
<gene>
    <name evidence="2" type="ORF">Taro_020625</name>
</gene>
<accession>A0A843V5S6</accession>
<evidence type="ECO:0000313" key="2">
    <source>
        <dbReference type="EMBL" id="MQL88073.1"/>
    </source>
</evidence>
<proteinExistence type="predicted"/>
<sequence>MERPASSCGAAERRGARRRRPIRLEGPHQVVLIFASRWPCLGYGLLMLNATGRYVAFRSKGGTLVVVTLWRQVGHHLLVQKATRLWSHSGYLVSILPGSVPGSRAVPYVPALADGPSGDFRKACRVCQSCHFCGGCPSSSLFTRCSALEGLSRSDIVSVAWDPVLESLLREYSRLRACSSWHPTWRTLELRGKRVPGVDQTVLVSLPHSTLVPEPRREVKHGAAAWPSCGVACVVCFCGGSVSPFAGVEAGARLASRACGLWVPLLAASGGGLVVVVVTVFPHDTRASSGFCSVSSRFCGSILGCQSVVAPACMASRPGGVSTVRGGSACGPSTLWRSEVAVLEVRRRSHLVVLRPRLTPPPSFLQLGARRRGNSVSDGLRRRLWRRVVVSSSESECCVQLPCMVRLRVAASCSCCCAACVAIVIARCLCRGGEVGSGLTGSGPSIWRTLAGKSSLFVRCCELLCAVLCLVGILLSAWCWLVVSSAEVLSEFFSVGSGRSEDCSALVSAIAAVLPQGLRHAVGLDGAFWRFFPERCLGGSGGGSPRTVCIASVVLLATVFSLMVCVVWSFGLCILVKVLPRISL</sequence>
<keyword evidence="1" id="KW-0472">Membrane</keyword>
<keyword evidence="3" id="KW-1185">Reference proteome</keyword>
<organism evidence="2 3">
    <name type="scientific">Colocasia esculenta</name>
    <name type="common">Wild taro</name>
    <name type="synonym">Arum esculentum</name>
    <dbReference type="NCBI Taxonomy" id="4460"/>
    <lineage>
        <taxon>Eukaryota</taxon>
        <taxon>Viridiplantae</taxon>
        <taxon>Streptophyta</taxon>
        <taxon>Embryophyta</taxon>
        <taxon>Tracheophyta</taxon>
        <taxon>Spermatophyta</taxon>
        <taxon>Magnoliopsida</taxon>
        <taxon>Liliopsida</taxon>
        <taxon>Araceae</taxon>
        <taxon>Aroideae</taxon>
        <taxon>Colocasieae</taxon>
        <taxon>Colocasia</taxon>
    </lineage>
</organism>
<evidence type="ECO:0000256" key="1">
    <source>
        <dbReference type="SAM" id="Phobius"/>
    </source>
</evidence>
<dbReference type="AlphaFoldDB" id="A0A843V5S6"/>
<dbReference type="EMBL" id="NMUH01001027">
    <property type="protein sequence ID" value="MQL88073.1"/>
    <property type="molecule type" value="Genomic_DNA"/>
</dbReference>
<feature type="transmembrane region" description="Helical" evidence="1">
    <location>
        <begin position="261"/>
        <end position="281"/>
    </location>
</feature>
<protein>
    <submittedName>
        <fullName evidence="2">Uncharacterized protein</fullName>
    </submittedName>
</protein>
<keyword evidence="1" id="KW-0812">Transmembrane</keyword>